<organism evidence="2 3">
    <name type="scientific">Aspergillus avenaceus</name>
    <dbReference type="NCBI Taxonomy" id="36643"/>
    <lineage>
        <taxon>Eukaryota</taxon>
        <taxon>Fungi</taxon>
        <taxon>Dikarya</taxon>
        <taxon>Ascomycota</taxon>
        <taxon>Pezizomycotina</taxon>
        <taxon>Eurotiomycetes</taxon>
        <taxon>Eurotiomycetidae</taxon>
        <taxon>Eurotiales</taxon>
        <taxon>Aspergillaceae</taxon>
        <taxon>Aspergillus</taxon>
        <taxon>Aspergillus subgen. Circumdati</taxon>
    </lineage>
</organism>
<name>A0A5N6TTQ6_ASPAV</name>
<dbReference type="Proteomes" id="UP000325780">
    <property type="component" value="Unassembled WGS sequence"/>
</dbReference>
<sequence>MTEDKKRGTNDPSKQTPETSDPDHADSPSLASRIQNSATGLAKNAFSAQSASADTALLANSGKAGPARSSSSAAEQYRDMVGAGSSTAQGTERTINAETFRSSTEQGGGFEIPGLTRRKGLDGSLMDGGKEKGKAKEVGNARSGATPAQVNLLPTDGSAVMSLLDDQTFDPSFPPSADEPFEMIDTELSYPPLTQEEIQIIDSFRRHMAPSNDAPFTHRLAPASLVPDIDTILDSAAPQTDSEATLLRDNVLASLPGSEDWVPVEERYHDEVWGYLKPTLEAARKEMEEAKDEPRKEDGPAVTRLKTVLGHMRAKL</sequence>
<evidence type="ECO:0000256" key="1">
    <source>
        <dbReference type="SAM" id="MobiDB-lite"/>
    </source>
</evidence>
<keyword evidence="3" id="KW-1185">Reference proteome</keyword>
<reference evidence="2 3" key="1">
    <citation type="submission" date="2019-04" db="EMBL/GenBank/DDBJ databases">
        <title>Friends and foes A comparative genomics study of 23 Aspergillus species from section Flavi.</title>
        <authorList>
            <consortium name="DOE Joint Genome Institute"/>
            <person name="Kjaerbolling I."/>
            <person name="Vesth T."/>
            <person name="Frisvad J.C."/>
            <person name="Nybo J.L."/>
            <person name="Theobald S."/>
            <person name="Kildgaard S."/>
            <person name="Isbrandt T."/>
            <person name="Kuo A."/>
            <person name="Sato A."/>
            <person name="Lyhne E.K."/>
            <person name="Kogle M.E."/>
            <person name="Wiebenga A."/>
            <person name="Kun R.S."/>
            <person name="Lubbers R.J."/>
            <person name="Makela M.R."/>
            <person name="Barry K."/>
            <person name="Chovatia M."/>
            <person name="Clum A."/>
            <person name="Daum C."/>
            <person name="Haridas S."/>
            <person name="He G."/>
            <person name="LaButti K."/>
            <person name="Lipzen A."/>
            <person name="Mondo S."/>
            <person name="Riley R."/>
            <person name="Salamov A."/>
            <person name="Simmons B.A."/>
            <person name="Magnuson J.K."/>
            <person name="Henrissat B."/>
            <person name="Mortensen U.H."/>
            <person name="Larsen T.O."/>
            <person name="Devries R.P."/>
            <person name="Grigoriev I.V."/>
            <person name="Machida M."/>
            <person name="Baker S.E."/>
            <person name="Andersen M.R."/>
        </authorList>
    </citation>
    <scope>NUCLEOTIDE SEQUENCE [LARGE SCALE GENOMIC DNA]</scope>
    <source>
        <strain evidence="2 3">IBT 18842</strain>
    </source>
</reference>
<feature type="region of interest" description="Disordered" evidence="1">
    <location>
        <begin position="59"/>
        <end position="152"/>
    </location>
</feature>
<accession>A0A5N6TTQ6</accession>
<gene>
    <name evidence="2" type="ORF">BDV25DRAFT_130152</name>
</gene>
<feature type="compositionally biased region" description="Polar residues" evidence="1">
    <location>
        <begin position="84"/>
        <end position="105"/>
    </location>
</feature>
<dbReference type="AlphaFoldDB" id="A0A5N6TTQ6"/>
<protein>
    <submittedName>
        <fullName evidence="2">Uncharacterized protein</fullName>
    </submittedName>
</protein>
<dbReference type="EMBL" id="ML742115">
    <property type="protein sequence ID" value="KAE8149687.1"/>
    <property type="molecule type" value="Genomic_DNA"/>
</dbReference>
<proteinExistence type="predicted"/>
<evidence type="ECO:0000313" key="3">
    <source>
        <dbReference type="Proteomes" id="UP000325780"/>
    </source>
</evidence>
<dbReference type="OrthoDB" id="5337545at2759"/>
<feature type="region of interest" description="Disordered" evidence="1">
    <location>
        <begin position="1"/>
        <end position="36"/>
    </location>
</feature>
<feature type="compositionally biased region" description="Basic and acidic residues" evidence="1">
    <location>
        <begin position="128"/>
        <end position="139"/>
    </location>
</feature>
<evidence type="ECO:0000313" key="2">
    <source>
        <dbReference type="EMBL" id="KAE8149687.1"/>
    </source>
</evidence>
<feature type="compositionally biased region" description="Polar residues" evidence="1">
    <location>
        <begin position="10"/>
        <end position="19"/>
    </location>
</feature>